<dbReference type="GO" id="GO:0016787">
    <property type="term" value="F:hydrolase activity"/>
    <property type="evidence" value="ECO:0007669"/>
    <property type="project" value="UniProtKB-KW"/>
</dbReference>
<reference evidence="1" key="1">
    <citation type="journal article" date="2021" name="Proc. Natl. Acad. Sci. U.S.A.">
        <title>A Catalog of Tens of Thousands of Viruses from Human Metagenomes Reveals Hidden Associations with Chronic Diseases.</title>
        <authorList>
            <person name="Tisza M.J."/>
            <person name="Buck C.B."/>
        </authorList>
    </citation>
    <scope>NUCLEOTIDE SEQUENCE</scope>
    <source>
        <strain evidence="1">CtLfk13</strain>
    </source>
</reference>
<proteinExistence type="predicted"/>
<organism evidence="1">
    <name type="scientific">Siphoviridae sp. ctLfk13</name>
    <dbReference type="NCBI Taxonomy" id="2826251"/>
    <lineage>
        <taxon>Viruses</taxon>
        <taxon>Duplodnaviria</taxon>
        <taxon>Heunggongvirae</taxon>
        <taxon>Uroviricota</taxon>
        <taxon>Caudoviricetes</taxon>
    </lineage>
</organism>
<protein>
    <submittedName>
        <fullName evidence="1">Glycoside hydrolase family protein</fullName>
    </submittedName>
</protein>
<dbReference type="EMBL" id="BK015040">
    <property type="protein sequence ID" value="DAD88437.1"/>
    <property type="molecule type" value="Genomic_DNA"/>
</dbReference>
<sequence>MSSLGCYPARDPCHGNRHVRLIRAAGLYT</sequence>
<evidence type="ECO:0000313" key="1">
    <source>
        <dbReference type="EMBL" id="DAD88437.1"/>
    </source>
</evidence>
<keyword evidence="1" id="KW-0378">Hydrolase</keyword>
<name>A0A8S5N1A5_9CAUD</name>
<accession>A0A8S5N1A5</accession>